<proteinExistence type="inferred from homology"/>
<name>A0A0R3KWT7_9BRAD</name>
<dbReference type="PIRSF" id="PIRSF017082">
    <property type="entry name" value="YflP"/>
    <property type="match status" value="1"/>
</dbReference>
<reference evidence="3 4" key="1">
    <citation type="submission" date="2014-03" db="EMBL/GenBank/DDBJ databases">
        <title>Bradyrhizobium valentinum sp. nov., isolated from effective nodules of Lupinus mariae-josephae, a lupine endemic of basic-lime soils in Eastern Spain.</title>
        <authorList>
            <person name="Duran D."/>
            <person name="Rey L."/>
            <person name="Navarro A."/>
            <person name="Busquets A."/>
            <person name="Imperial J."/>
            <person name="Ruiz-Argueso T."/>
        </authorList>
    </citation>
    <scope>NUCLEOTIDE SEQUENCE [LARGE SCALE GENOMIC DNA]</scope>
    <source>
        <strain evidence="3 4">PAC68</strain>
    </source>
</reference>
<dbReference type="EMBL" id="LLXZ01000191">
    <property type="protein sequence ID" value="KRQ97349.1"/>
    <property type="molecule type" value="Genomic_DNA"/>
</dbReference>
<sequence length="323" mass="34154">MLNRRKFLQLGAAAIAASASPALATAAYPARPVYLIVGFSAGGNTDIVARILAQWLGQQFGQPFVVENRTGAATNIATEQVIRALPDGYTLLVASAANAINATLFRNLKFNFIRDTEPVAAIAGAPLVMCVNPSFPPTSVPSFIEYAKSNPDRLNFGSSGLGSPPHVATELFKRMAGIVMQHVPYRGDAEAISDLVGGRVHVYFATLPGSIGFIRTRALRALAVTATERSPALPEVAALAEFLPGYDATIWNGISAPKGTPEPIVAALNRSINEGLTDPKLRARLAELGAKARPGTPGDYARLVADETDKWGAIVRSTGSYIE</sequence>
<dbReference type="InterPro" id="IPR005064">
    <property type="entry name" value="BUG"/>
</dbReference>
<evidence type="ECO:0000313" key="4">
    <source>
        <dbReference type="Proteomes" id="UP000050863"/>
    </source>
</evidence>
<dbReference type="InterPro" id="IPR042100">
    <property type="entry name" value="Bug_dom1"/>
</dbReference>
<organism evidence="3 4">
    <name type="scientific">Bradyrhizobium jicamae</name>
    <dbReference type="NCBI Taxonomy" id="280332"/>
    <lineage>
        <taxon>Bacteria</taxon>
        <taxon>Pseudomonadati</taxon>
        <taxon>Pseudomonadota</taxon>
        <taxon>Alphaproteobacteria</taxon>
        <taxon>Hyphomicrobiales</taxon>
        <taxon>Nitrobacteraceae</taxon>
        <taxon>Bradyrhizobium</taxon>
    </lineage>
</organism>
<evidence type="ECO:0000256" key="2">
    <source>
        <dbReference type="SAM" id="SignalP"/>
    </source>
</evidence>
<dbReference type="Gene3D" id="3.40.190.10">
    <property type="entry name" value="Periplasmic binding protein-like II"/>
    <property type="match status" value="1"/>
</dbReference>
<dbReference type="Pfam" id="PF03401">
    <property type="entry name" value="TctC"/>
    <property type="match status" value="1"/>
</dbReference>
<dbReference type="InterPro" id="IPR006311">
    <property type="entry name" value="TAT_signal"/>
</dbReference>
<gene>
    <name evidence="3" type="ORF">CQ12_01255</name>
</gene>
<keyword evidence="2" id="KW-0732">Signal</keyword>
<keyword evidence="4" id="KW-1185">Reference proteome</keyword>
<comment type="similarity">
    <text evidence="1">Belongs to the UPF0065 (bug) family.</text>
</comment>
<dbReference type="OrthoDB" id="7248487at2"/>
<dbReference type="Proteomes" id="UP000050863">
    <property type="component" value="Unassembled WGS sequence"/>
</dbReference>
<dbReference type="Gene3D" id="3.40.190.150">
    <property type="entry name" value="Bordetella uptake gene, domain 1"/>
    <property type="match status" value="1"/>
</dbReference>
<feature type="signal peptide" evidence="2">
    <location>
        <begin position="1"/>
        <end position="24"/>
    </location>
</feature>
<evidence type="ECO:0000313" key="3">
    <source>
        <dbReference type="EMBL" id="KRQ97349.1"/>
    </source>
</evidence>
<dbReference type="PANTHER" id="PTHR42928">
    <property type="entry name" value="TRICARBOXYLATE-BINDING PROTEIN"/>
    <property type="match status" value="1"/>
</dbReference>
<evidence type="ECO:0000256" key="1">
    <source>
        <dbReference type="ARBA" id="ARBA00006987"/>
    </source>
</evidence>
<dbReference type="PANTHER" id="PTHR42928:SF5">
    <property type="entry name" value="BLR1237 PROTEIN"/>
    <property type="match status" value="1"/>
</dbReference>
<dbReference type="AlphaFoldDB" id="A0A0R3KWT7"/>
<accession>A0A0R3KWT7</accession>
<dbReference type="PROSITE" id="PS51318">
    <property type="entry name" value="TAT"/>
    <property type="match status" value="1"/>
</dbReference>
<dbReference type="RefSeq" id="WP_057839326.1">
    <property type="nucleotide sequence ID" value="NZ_LLXZ01000191.1"/>
</dbReference>
<dbReference type="CDD" id="cd13578">
    <property type="entry name" value="PBP2_Bug27"/>
    <property type="match status" value="1"/>
</dbReference>
<protein>
    <recommendedName>
        <fullName evidence="5">MFS transporter</fullName>
    </recommendedName>
</protein>
<evidence type="ECO:0008006" key="5">
    <source>
        <dbReference type="Google" id="ProtNLM"/>
    </source>
</evidence>
<dbReference type="SUPFAM" id="SSF53850">
    <property type="entry name" value="Periplasmic binding protein-like II"/>
    <property type="match status" value="1"/>
</dbReference>
<comment type="caution">
    <text evidence="3">The sequence shown here is derived from an EMBL/GenBank/DDBJ whole genome shotgun (WGS) entry which is preliminary data.</text>
</comment>
<feature type="chain" id="PRO_5006442459" description="MFS transporter" evidence="2">
    <location>
        <begin position="25"/>
        <end position="323"/>
    </location>
</feature>
<dbReference type="STRING" id="280332.CQ12_01255"/>